<dbReference type="GO" id="GO:0016020">
    <property type="term" value="C:membrane"/>
    <property type="evidence" value="ECO:0007669"/>
    <property type="project" value="UniProtKB-SubCell"/>
</dbReference>
<evidence type="ECO:0000256" key="4">
    <source>
        <dbReference type="ARBA" id="ARBA00023136"/>
    </source>
</evidence>
<evidence type="ECO:0000313" key="7">
    <source>
        <dbReference type="EMBL" id="CAH3110931.1"/>
    </source>
</evidence>
<feature type="domain" description="TMEM248/TMEM219" evidence="6">
    <location>
        <begin position="12"/>
        <end position="216"/>
    </location>
</feature>
<dbReference type="EMBL" id="CALNXJ010000012">
    <property type="protein sequence ID" value="CAH3110931.1"/>
    <property type="molecule type" value="Genomic_DNA"/>
</dbReference>
<feature type="transmembrane region" description="Helical" evidence="5">
    <location>
        <begin position="20"/>
        <end position="41"/>
    </location>
</feature>
<dbReference type="Proteomes" id="UP001159428">
    <property type="component" value="Unassembled WGS sequence"/>
</dbReference>
<evidence type="ECO:0000256" key="5">
    <source>
        <dbReference type="SAM" id="Phobius"/>
    </source>
</evidence>
<keyword evidence="2 5" id="KW-0812">Transmembrane</keyword>
<dbReference type="AlphaFoldDB" id="A0AAU9WEG2"/>
<dbReference type="InterPro" id="IPR039493">
    <property type="entry name" value="TMEM248/TMEM219"/>
</dbReference>
<evidence type="ECO:0000256" key="3">
    <source>
        <dbReference type="ARBA" id="ARBA00022989"/>
    </source>
</evidence>
<comment type="subcellular location">
    <subcellularLocation>
        <location evidence="1">Membrane</location>
    </subcellularLocation>
</comment>
<name>A0AAU9WEG2_9CNID</name>
<evidence type="ECO:0000259" key="6">
    <source>
        <dbReference type="Pfam" id="PF14940"/>
    </source>
</evidence>
<sequence>MVDCKGGKNLFGFAVARPPCVVFIVCIAAFAIGLFSLGFFIKTYGWFDTADAREEEWGSVLGYLSSSEFCMFGDQSFSGNITGDNSTNITGAIPDGFTTVSIPVLHLAVNPSVNFSAVVKNVTHVTAQIPTSELGLKGFRGNSVINVTLFFHQPWFMDCQEKCKTMYLEACGSVIVPTEIVPKHLQYGRTCNLSSEYNVVEMVSITTHDEKFCSSGIKAETSLPLNQQHTTISTMAMVDVSAVNLRLQYSSYFLFVMVITCVLYGMIKGRPVKQSKKVQIGTHSKKPAQKAKAYRRLNDDFA</sequence>
<dbReference type="PANTHER" id="PTHR16002">
    <property type="entry name" value="TRANSMEMBRANE PROTEIN 248-LIKE"/>
    <property type="match status" value="1"/>
</dbReference>
<dbReference type="Pfam" id="PF14940">
    <property type="entry name" value="TMEM219"/>
    <property type="match status" value="1"/>
</dbReference>
<comment type="caution">
    <text evidence="7">The sequence shown here is derived from an EMBL/GenBank/DDBJ whole genome shotgun (WGS) entry which is preliminary data.</text>
</comment>
<keyword evidence="3 5" id="KW-1133">Transmembrane helix</keyword>
<protein>
    <recommendedName>
        <fullName evidence="6">TMEM248/TMEM219 domain-containing protein</fullName>
    </recommendedName>
</protein>
<reference evidence="7 8" key="1">
    <citation type="submission" date="2022-05" db="EMBL/GenBank/DDBJ databases">
        <authorList>
            <consortium name="Genoscope - CEA"/>
            <person name="William W."/>
        </authorList>
    </citation>
    <scope>NUCLEOTIDE SEQUENCE [LARGE SCALE GENOMIC DNA]</scope>
</reference>
<evidence type="ECO:0000256" key="1">
    <source>
        <dbReference type="ARBA" id="ARBA00004370"/>
    </source>
</evidence>
<evidence type="ECO:0000256" key="2">
    <source>
        <dbReference type="ARBA" id="ARBA00022692"/>
    </source>
</evidence>
<organism evidence="7 8">
    <name type="scientific">Pocillopora meandrina</name>
    <dbReference type="NCBI Taxonomy" id="46732"/>
    <lineage>
        <taxon>Eukaryota</taxon>
        <taxon>Metazoa</taxon>
        <taxon>Cnidaria</taxon>
        <taxon>Anthozoa</taxon>
        <taxon>Hexacorallia</taxon>
        <taxon>Scleractinia</taxon>
        <taxon>Astrocoeniina</taxon>
        <taxon>Pocilloporidae</taxon>
        <taxon>Pocillopora</taxon>
    </lineage>
</organism>
<proteinExistence type="predicted"/>
<keyword evidence="4 5" id="KW-0472">Membrane</keyword>
<keyword evidence="8" id="KW-1185">Reference proteome</keyword>
<evidence type="ECO:0000313" key="8">
    <source>
        <dbReference type="Proteomes" id="UP001159428"/>
    </source>
</evidence>
<dbReference type="InterPro" id="IPR039587">
    <property type="entry name" value="TMEM248/TMEM219_dom"/>
</dbReference>
<accession>A0AAU9WEG2</accession>
<feature type="transmembrane region" description="Helical" evidence="5">
    <location>
        <begin position="249"/>
        <end position="267"/>
    </location>
</feature>
<dbReference type="PANTHER" id="PTHR16002:SF4">
    <property type="entry name" value="TMEM248_TMEM219 DOMAIN-CONTAINING PROTEIN"/>
    <property type="match status" value="1"/>
</dbReference>
<gene>
    <name evidence="7" type="ORF">PMEA_00003881</name>
</gene>